<comment type="caution">
    <text evidence="2">The sequence shown here is derived from an EMBL/GenBank/DDBJ whole genome shotgun (WGS) entry which is preliminary data.</text>
</comment>
<sequence length="339" mass="35535">MAATQFKKQALFLFGAAIMGWSMPAHAGFEFTPPPSVAPAEETAQQATDAPMPIVSTEAVTAEPLPAPDHVLSLPVSYRQTEKAYPAPANEPMDTQALLNATENNQMVTLPGSPRPNKAAPSSGQLVINPYPLDSGEAVHGGGMGRLAIEQGMMEQSGKLHPVQVPGNGRPTGMIARAKISSRLDSGEQQYLSREDREDGATFAIASSMTPIPGGEGEPLSGIEAMPLKPRGPSAAPTAMPRPAVPQGYPQPAAAPVFGTNAGYAEAVGFGRDLPLALALSQVVPPEYSYAFGQDINVGTMVSWQGGRPWPDVLNEMLAQNGLRANINGKQVTIVPLRG</sequence>
<evidence type="ECO:0000313" key="3">
    <source>
        <dbReference type="Proteomes" id="UP000249417"/>
    </source>
</evidence>
<feature type="chain" id="PRO_5015951578" evidence="1">
    <location>
        <begin position="28"/>
        <end position="339"/>
    </location>
</feature>
<dbReference type="EMBL" id="QFQB01000001">
    <property type="protein sequence ID" value="PZQ49123.1"/>
    <property type="molecule type" value="Genomic_DNA"/>
</dbReference>
<evidence type="ECO:0000313" key="2">
    <source>
        <dbReference type="EMBL" id="PZQ49123.1"/>
    </source>
</evidence>
<gene>
    <name evidence="2" type="ORF">DI551_00285</name>
</gene>
<protein>
    <submittedName>
        <fullName evidence="2">Uncharacterized protein</fullName>
    </submittedName>
</protein>
<accession>A0A2W5Q2Y1</accession>
<feature type="signal peptide" evidence="1">
    <location>
        <begin position="1"/>
        <end position="27"/>
    </location>
</feature>
<dbReference type="AlphaFoldDB" id="A0A2W5Q2Y1"/>
<organism evidence="2 3">
    <name type="scientific">Micavibrio aeruginosavorus</name>
    <dbReference type="NCBI Taxonomy" id="349221"/>
    <lineage>
        <taxon>Bacteria</taxon>
        <taxon>Pseudomonadati</taxon>
        <taxon>Bdellovibrionota</taxon>
        <taxon>Bdellovibrionia</taxon>
        <taxon>Bdellovibrionales</taxon>
        <taxon>Pseudobdellovibrionaceae</taxon>
        <taxon>Micavibrio</taxon>
    </lineage>
</organism>
<keyword evidence="1" id="KW-0732">Signal</keyword>
<dbReference type="Proteomes" id="UP000249417">
    <property type="component" value="Unassembled WGS sequence"/>
</dbReference>
<name>A0A2W5Q2Y1_9BACT</name>
<evidence type="ECO:0000256" key="1">
    <source>
        <dbReference type="SAM" id="SignalP"/>
    </source>
</evidence>
<reference evidence="2 3" key="1">
    <citation type="submission" date="2017-08" db="EMBL/GenBank/DDBJ databases">
        <title>Infants hospitalized years apart are colonized by the same room-sourced microbial strains.</title>
        <authorList>
            <person name="Brooks B."/>
            <person name="Olm M.R."/>
            <person name="Firek B.A."/>
            <person name="Baker R."/>
            <person name="Thomas B.C."/>
            <person name="Morowitz M.J."/>
            <person name="Banfield J.F."/>
        </authorList>
    </citation>
    <scope>NUCLEOTIDE SEQUENCE [LARGE SCALE GENOMIC DNA]</scope>
    <source>
        <strain evidence="2">S2_005_002_R2_29</strain>
    </source>
</reference>
<proteinExistence type="predicted"/>